<feature type="transmembrane region" description="Helical" evidence="2">
    <location>
        <begin position="248"/>
        <end position="264"/>
    </location>
</feature>
<gene>
    <name evidence="4" type="ORF">GCM10009760_28330</name>
</gene>
<protein>
    <submittedName>
        <fullName evidence="4">Acyltransferase</fullName>
    </submittedName>
</protein>
<comment type="caution">
    <text evidence="4">The sequence shown here is derived from an EMBL/GenBank/DDBJ whole genome shotgun (WGS) entry which is preliminary data.</text>
</comment>
<evidence type="ECO:0000256" key="2">
    <source>
        <dbReference type="SAM" id="Phobius"/>
    </source>
</evidence>
<keyword evidence="4" id="KW-0012">Acyltransferase</keyword>
<dbReference type="GO" id="GO:0016746">
    <property type="term" value="F:acyltransferase activity"/>
    <property type="evidence" value="ECO:0007669"/>
    <property type="project" value="UniProtKB-KW"/>
</dbReference>
<keyword evidence="2" id="KW-1133">Transmembrane helix</keyword>
<dbReference type="EMBL" id="BAAANT010000013">
    <property type="protein sequence ID" value="GAA2142783.1"/>
    <property type="molecule type" value="Genomic_DNA"/>
</dbReference>
<keyword evidence="5" id="KW-1185">Reference proteome</keyword>
<dbReference type="InterPro" id="IPR050879">
    <property type="entry name" value="Acyltransferase_3"/>
</dbReference>
<dbReference type="PANTHER" id="PTHR23028">
    <property type="entry name" value="ACETYLTRANSFERASE"/>
    <property type="match status" value="1"/>
</dbReference>
<evidence type="ECO:0000313" key="4">
    <source>
        <dbReference type="EMBL" id="GAA2142783.1"/>
    </source>
</evidence>
<proteinExistence type="predicted"/>
<feature type="compositionally biased region" description="Low complexity" evidence="1">
    <location>
        <begin position="378"/>
        <end position="390"/>
    </location>
</feature>
<sequence length="397" mass="42674">MSSMASGHDLAAPRTHLSRLPSLTGLRFVAAVMVFLFHSSLSNPAITPYSGRTATAVGHVFSRFGGVGVSFFFVLSGFVLFWSSKPGADNGRFWSRRAVKLFPNHLVTFAAAMALYAGATTALQDWIPNVLLLQAWVPRFSAFFGVNIPSWSLSCELFFYLCFPLLARGIRKIAPGRLWLWAGLVAALVICLPAIATALIHGGPMAPNFAASVYRYWFVYVFPPVRMLEFVLGMLMARIVLTGHWINLRLKPALLIAVAGYLVALSVPPLYGLVAATVIPIALVIPAAATADLQAQSSPFRSRVMVRLGEVSFAFYLVHASVLIVGRTAMGGGHYSAPVAFGVLLLLFGISLALAWLLNVGVENPLMRRLAPSSASAQIPSQRSASAQPANEETAAV</sequence>
<feature type="region of interest" description="Disordered" evidence="1">
    <location>
        <begin position="378"/>
        <end position="397"/>
    </location>
</feature>
<feature type="transmembrane region" description="Helical" evidence="2">
    <location>
        <begin position="335"/>
        <end position="358"/>
    </location>
</feature>
<dbReference type="Pfam" id="PF01757">
    <property type="entry name" value="Acyl_transf_3"/>
    <property type="match status" value="1"/>
</dbReference>
<evidence type="ECO:0000259" key="3">
    <source>
        <dbReference type="Pfam" id="PF01757"/>
    </source>
</evidence>
<keyword evidence="4" id="KW-0808">Transferase</keyword>
<feature type="transmembrane region" description="Helical" evidence="2">
    <location>
        <begin position="20"/>
        <end position="41"/>
    </location>
</feature>
<feature type="transmembrane region" description="Helical" evidence="2">
    <location>
        <begin position="270"/>
        <end position="291"/>
    </location>
</feature>
<feature type="transmembrane region" description="Helical" evidence="2">
    <location>
        <begin position="178"/>
        <end position="200"/>
    </location>
</feature>
<feature type="transmembrane region" description="Helical" evidence="2">
    <location>
        <begin position="311"/>
        <end position="329"/>
    </location>
</feature>
<evidence type="ECO:0000256" key="1">
    <source>
        <dbReference type="SAM" id="MobiDB-lite"/>
    </source>
</evidence>
<dbReference type="Proteomes" id="UP001422759">
    <property type="component" value="Unassembled WGS sequence"/>
</dbReference>
<dbReference type="InterPro" id="IPR002656">
    <property type="entry name" value="Acyl_transf_3_dom"/>
</dbReference>
<organism evidence="4 5">
    <name type="scientific">Kitasatospora kazusensis</name>
    <dbReference type="NCBI Taxonomy" id="407974"/>
    <lineage>
        <taxon>Bacteria</taxon>
        <taxon>Bacillati</taxon>
        <taxon>Actinomycetota</taxon>
        <taxon>Actinomycetes</taxon>
        <taxon>Kitasatosporales</taxon>
        <taxon>Streptomycetaceae</taxon>
        <taxon>Kitasatospora</taxon>
    </lineage>
</organism>
<feature type="domain" description="Acyltransferase 3" evidence="3">
    <location>
        <begin position="22"/>
        <end position="358"/>
    </location>
</feature>
<feature type="transmembrane region" description="Helical" evidence="2">
    <location>
        <begin position="220"/>
        <end position="241"/>
    </location>
</feature>
<name>A0ABN2ZIQ1_9ACTN</name>
<feature type="transmembrane region" description="Helical" evidence="2">
    <location>
        <begin position="61"/>
        <end position="82"/>
    </location>
</feature>
<accession>A0ABN2ZIQ1</accession>
<feature type="transmembrane region" description="Helical" evidence="2">
    <location>
        <begin position="143"/>
        <end position="166"/>
    </location>
</feature>
<keyword evidence="2" id="KW-0472">Membrane</keyword>
<evidence type="ECO:0000313" key="5">
    <source>
        <dbReference type="Proteomes" id="UP001422759"/>
    </source>
</evidence>
<dbReference type="PANTHER" id="PTHR23028:SF53">
    <property type="entry name" value="ACYL_TRANSF_3 DOMAIN-CONTAINING PROTEIN"/>
    <property type="match status" value="1"/>
</dbReference>
<feature type="transmembrane region" description="Helical" evidence="2">
    <location>
        <begin position="102"/>
        <end position="123"/>
    </location>
</feature>
<keyword evidence="2" id="KW-0812">Transmembrane</keyword>
<reference evidence="4 5" key="1">
    <citation type="journal article" date="2019" name="Int. J. Syst. Evol. Microbiol.">
        <title>The Global Catalogue of Microorganisms (GCM) 10K type strain sequencing project: providing services to taxonomists for standard genome sequencing and annotation.</title>
        <authorList>
            <consortium name="The Broad Institute Genomics Platform"/>
            <consortium name="The Broad Institute Genome Sequencing Center for Infectious Disease"/>
            <person name="Wu L."/>
            <person name="Ma J."/>
        </authorList>
    </citation>
    <scope>NUCLEOTIDE SEQUENCE [LARGE SCALE GENOMIC DNA]</scope>
    <source>
        <strain evidence="4 5">JCM 14560</strain>
    </source>
</reference>